<reference evidence="2 3" key="1">
    <citation type="journal article" date="2016" name="Arch. Virol.">
        <title>Genome sequence of a cluster A13 mycobacteriophage detected in Mycobacterium phlei over a half century ago.</title>
        <authorList>
            <person name="Marton S."/>
            <person name="Feher E."/>
            <person name="Horvath B."/>
            <person name="Haber K."/>
            <person name="Somogyi P."/>
            <person name="Minarovits J."/>
            <person name="Banyai K."/>
        </authorList>
    </citation>
    <scope>NUCLEOTIDE SEQUENCE [LARGE SCALE GENOMIC DNA]</scope>
</reference>
<dbReference type="EMBL" id="KT206225">
    <property type="protein sequence ID" value="ALA48176.1"/>
    <property type="molecule type" value="Genomic_DNA"/>
</dbReference>
<dbReference type="GeneID" id="26517110"/>
<name>A0A0N7E4J3_9CAUD</name>
<evidence type="ECO:0008006" key="4">
    <source>
        <dbReference type="Google" id="ProtNLM"/>
    </source>
</evidence>
<feature type="region of interest" description="Disordered" evidence="1">
    <location>
        <begin position="13"/>
        <end position="33"/>
    </location>
</feature>
<proteinExistence type="predicted"/>
<dbReference type="Proteomes" id="UP000203948">
    <property type="component" value="Segment"/>
</dbReference>
<evidence type="ECO:0000313" key="3">
    <source>
        <dbReference type="Proteomes" id="UP000203948"/>
    </source>
</evidence>
<protein>
    <recommendedName>
        <fullName evidence="4">DNA methylase</fullName>
    </recommendedName>
</protein>
<organism evidence="2 3">
    <name type="scientific">Mycobacterium phage Phlei</name>
    <dbReference type="NCBI Taxonomy" id="1690684"/>
    <lineage>
        <taxon>Viruses</taxon>
        <taxon>Duplodnaviria</taxon>
        <taxon>Heunggongvirae</taxon>
        <taxon>Uroviricota</taxon>
        <taxon>Caudoviricetes</taxon>
        <taxon>Phleivirus</taxon>
        <taxon>Phleivirus Phlei</taxon>
    </lineage>
</organism>
<accession>A0A0N7E4J3</accession>
<sequence length="146" mass="16004">MPTLPKKLKLLPTPEAKSYTAGPDFARANRPGSGGDDLVTTLAKIERGMVDYEDYQPAVERWEKLTVTAPPPLEEGTNGQLRLNARFSEWMMGFESGWVTDLISDRRNDPEGISRSAALKMIGNGVCPQQAASAIRDLLALTNKKS</sequence>
<evidence type="ECO:0000256" key="1">
    <source>
        <dbReference type="SAM" id="MobiDB-lite"/>
    </source>
</evidence>
<keyword evidence="3" id="KW-1185">Reference proteome</keyword>
<dbReference type="RefSeq" id="YP_009188057.1">
    <property type="nucleotide sequence ID" value="NC_028662.1"/>
</dbReference>
<dbReference type="OrthoDB" id="9274at10239"/>
<dbReference type="KEGG" id="vg:26517110"/>
<evidence type="ECO:0000313" key="2">
    <source>
        <dbReference type="EMBL" id="ALA48176.1"/>
    </source>
</evidence>